<dbReference type="AlphaFoldDB" id="A0A378UFY4"/>
<evidence type="ECO:0000313" key="3">
    <source>
        <dbReference type="Proteomes" id="UP000254651"/>
    </source>
</evidence>
<name>A0A378UFY4_BERDE</name>
<sequence>MQQYLPSETLAICILPDHFHWVVVLPENDHDFSRRIQNLKINFTKRLPLSLYNPQAGQTGKRESGIWQSKFWEHAIRDERDLYNHIAYTYYNPVKHGYAKSVADWPFSSFHRDVSDGLFPIDWGGAVSEEIKNLYVERP</sequence>
<dbReference type="GO" id="GO:0043565">
    <property type="term" value="F:sequence-specific DNA binding"/>
    <property type="evidence" value="ECO:0007669"/>
    <property type="project" value="TreeGrafter"/>
</dbReference>
<dbReference type="PANTHER" id="PTHR36966">
    <property type="entry name" value="REP-ASSOCIATED TYROSINE TRANSPOSASE"/>
    <property type="match status" value="1"/>
</dbReference>
<dbReference type="SUPFAM" id="SSF143422">
    <property type="entry name" value="Transposase IS200-like"/>
    <property type="match status" value="1"/>
</dbReference>
<dbReference type="Gene3D" id="3.30.70.1290">
    <property type="entry name" value="Transposase IS200-like"/>
    <property type="match status" value="1"/>
</dbReference>
<gene>
    <name evidence="2" type="ORF">NCTC10295_01059</name>
</gene>
<dbReference type="GO" id="GO:0008168">
    <property type="term" value="F:methyltransferase activity"/>
    <property type="evidence" value="ECO:0007669"/>
    <property type="project" value="UniProtKB-KW"/>
</dbReference>
<dbReference type="InterPro" id="IPR036515">
    <property type="entry name" value="Transposase_17_sf"/>
</dbReference>
<dbReference type="SMART" id="SM01321">
    <property type="entry name" value="Y1_Tnp"/>
    <property type="match status" value="1"/>
</dbReference>
<keyword evidence="2" id="KW-0489">Methyltransferase</keyword>
<dbReference type="GO" id="GO:0006313">
    <property type="term" value="P:DNA transposition"/>
    <property type="evidence" value="ECO:0007669"/>
    <property type="project" value="InterPro"/>
</dbReference>
<evidence type="ECO:0000313" key="2">
    <source>
        <dbReference type="EMBL" id="STZ76298.1"/>
    </source>
</evidence>
<dbReference type="EMBL" id="UGQS01000002">
    <property type="protein sequence ID" value="STZ76298.1"/>
    <property type="molecule type" value="Genomic_DNA"/>
</dbReference>
<dbReference type="PANTHER" id="PTHR36966:SF1">
    <property type="entry name" value="REP-ASSOCIATED TYROSINE TRANSPOSASE"/>
    <property type="match status" value="1"/>
</dbReference>
<dbReference type="InterPro" id="IPR052715">
    <property type="entry name" value="RAYT_transposase"/>
</dbReference>
<protein>
    <submittedName>
        <fullName evidence="2">Putative type I restriction-modification system DNA methylase</fullName>
    </submittedName>
</protein>
<dbReference type="NCBIfam" id="NF047646">
    <property type="entry name" value="REP_Tyr_transpos"/>
    <property type="match status" value="1"/>
</dbReference>
<feature type="domain" description="Transposase IS200-like" evidence="1">
    <location>
        <begin position="3"/>
        <end position="92"/>
    </location>
</feature>
<dbReference type="GO" id="GO:0004803">
    <property type="term" value="F:transposase activity"/>
    <property type="evidence" value="ECO:0007669"/>
    <property type="project" value="InterPro"/>
</dbReference>
<organism evidence="2 3">
    <name type="scientific">Bergeriella denitrificans</name>
    <name type="common">Neisseria denitrificans</name>
    <dbReference type="NCBI Taxonomy" id="494"/>
    <lineage>
        <taxon>Bacteria</taxon>
        <taxon>Pseudomonadati</taxon>
        <taxon>Pseudomonadota</taxon>
        <taxon>Betaproteobacteria</taxon>
        <taxon>Neisseriales</taxon>
        <taxon>Neisseriaceae</taxon>
        <taxon>Bergeriella</taxon>
    </lineage>
</organism>
<dbReference type="InterPro" id="IPR002686">
    <property type="entry name" value="Transposase_17"/>
</dbReference>
<proteinExistence type="predicted"/>
<dbReference type="GO" id="GO:0032259">
    <property type="term" value="P:methylation"/>
    <property type="evidence" value="ECO:0007669"/>
    <property type="project" value="UniProtKB-KW"/>
</dbReference>
<keyword evidence="2" id="KW-0808">Transferase</keyword>
<reference evidence="2 3" key="1">
    <citation type="submission" date="2018-06" db="EMBL/GenBank/DDBJ databases">
        <authorList>
            <consortium name="Pathogen Informatics"/>
            <person name="Doyle S."/>
        </authorList>
    </citation>
    <scope>NUCLEOTIDE SEQUENCE [LARGE SCALE GENOMIC DNA]</scope>
    <source>
        <strain evidence="2 3">NCTC10295</strain>
    </source>
</reference>
<keyword evidence="3" id="KW-1185">Reference proteome</keyword>
<evidence type="ECO:0000259" key="1">
    <source>
        <dbReference type="SMART" id="SM01321"/>
    </source>
</evidence>
<dbReference type="Proteomes" id="UP000254651">
    <property type="component" value="Unassembled WGS sequence"/>
</dbReference>
<accession>A0A378UFY4</accession>